<sequence>MLSSKEFIYACSCIIFASIEIVNACSCSENPLNKTYCDADWIAKIRVDKIKLMTNLDTNEKVYYIYEVKILEQFK</sequence>
<keyword evidence="3" id="KW-1185">Reference proteome</keyword>
<dbReference type="InterPro" id="IPR001134">
    <property type="entry name" value="Netrin_domain"/>
</dbReference>
<dbReference type="SUPFAM" id="SSF50242">
    <property type="entry name" value="TIMP-like"/>
    <property type="match status" value="1"/>
</dbReference>
<dbReference type="PROSITE" id="PS50189">
    <property type="entry name" value="NTR"/>
    <property type="match status" value="1"/>
</dbReference>
<feature type="domain" description="NTR" evidence="2">
    <location>
        <begin position="25"/>
        <end position="75"/>
    </location>
</feature>
<reference evidence="4" key="1">
    <citation type="submission" date="2022-11" db="UniProtKB">
        <authorList>
            <consortium name="WormBaseParasite"/>
        </authorList>
    </citation>
    <scope>IDENTIFICATION</scope>
</reference>
<accession>A0A914E6T9</accession>
<evidence type="ECO:0000256" key="1">
    <source>
        <dbReference type="ARBA" id="ARBA00023157"/>
    </source>
</evidence>
<evidence type="ECO:0000313" key="3">
    <source>
        <dbReference type="Proteomes" id="UP000887540"/>
    </source>
</evidence>
<organism evidence="3 4">
    <name type="scientific">Acrobeloides nanus</name>
    <dbReference type="NCBI Taxonomy" id="290746"/>
    <lineage>
        <taxon>Eukaryota</taxon>
        <taxon>Metazoa</taxon>
        <taxon>Ecdysozoa</taxon>
        <taxon>Nematoda</taxon>
        <taxon>Chromadorea</taxon>
        <taxon>Rhabditida</taxon>
        <taxon>Tylenchina</taxon>
        <taxon>Cephalobomorpha</taxon>
        <taxon>Cephaloboidea</taxon>
        <taxon>Cephalobidae</taxon>
        <taxon>Acrobeloides</taxon>
    </lineage>
</organism>
<evidence type="ECO:0000259" key="2">
    <source>
        <dbReference type="PROSITE" id="PS50189"/>
    </source>
</evidence>
<dbReference type="AlphaFoldDB" id="A0A914E6T9"/>
<dbReference type="WBParaSite" id="ACRNAN_scaffold6147.g14747.t1">
    <property type="protein sequence ID" value="ACRNAN_scaffold6147.g14747.t1"/>
    <property type="gene ID" value="ACRNAN_scaffold6147.g14747"/>
</dbReference>
<dbReference type="Gene3D" id="2.40.50.120">
    <property type="match status" value="1"/>
</dbReference>
<keyword evidence="1" id="KW-1015">Disulfide bond</keyword>
<proteinExistence type="predicted"/>
<dbReference type="Proteomes" id="UP000887540">
    <property type="component" value="Unplaced"/>
</dbReference>
<evidence type="ECO:0000313" key="4">
    <source>
        <dbReference type="WBParaSite" id="ACRNAN_scaffold6147.g14747.t1"/>
    </source>
</evidence>
<dbReference type="InterPro" id="IPR008993">
    <property type="entry name" value="TIMP-like_OB-fold"/>
</dbReference>
<name>A0A914E6T9_9BILA</name>
<protein>
    <submittedName>
        <fullName evidence="4">NTR domain-containing protein</fullName>
    </submittedName>
</protein>